<proteinExistence type="inferred from homology"/>
<dbReference type="SUPFAM" id="SSF49764">
    <property type="entry name" value="HSP20-like chaperones"/>
    <property type="match status" value="1"/>
</dbReference>
<dbReference type="InterPro" id="IPR002068">
    <property type="entry name" value="A-crystallin/Hsp20_dom"/>
</dbReference>
<dbReference type="Gene3D" id="2.60.40.790">
    <property type="match status" value="1"/>
</dbReference>
<evidence type="ECO:0000313" key="4">
    <source>
        <dbReference type="EMBL" id="KGE72444.1"/>
    </source>
</evidence>
<accession>A0A098QXN4</accession>
<dbReference type="RefSeq" id="WP_037547215.1">
    <property type="nucleotide sequence ID" value="NZ_JNUP01000052.1"/>
</dbReference>
<evidence type="ECO:0000256" key="2">
    <source>
        <dbReference type="RuleBase" id="RU003616"/>
    </source>
</evidence>
<evidence type="ECO:0000313" key="5">
    <source>
        <dbReference type="Proteomes" id="UP000029692"/>
    </source>
</evidence>
<dbReference type="CDD" id="cd06464">
    <property type="entry name" value="ACD_sHsps-like"/>
    <property type="match status" value="1"/>
</dbReference>
<dbReference type="EMBL" id="JNUP01000052">
    <property type="protein sequence ID" value="KGE72444.1"/>
    <property type="molecule type" value="Genomic_DNA"/>
</dbReference>
<comment type="caution">
    <text evidence="4">The sequence shown here is derived from an EMBL/GenBank/DDBJ whole genome shotgun (WGS) entry which is preliminary data.</text>
</comment>
<protein>
    <submittedName>
        <fullName evidence="4">Heat-shock protein Hsp20</fullName>
    </submittedName>
</protein>
<gene>
    <name evidence="4" type="ORF">DC28_07255</name>
</gene>
<feature type="domain" description="SHSP" evidence="3">
    <location>
        <begin position="38"/>
        <end position="150"/>
    </location>
</feature>
<dbReference type="eggNOG" id="COG0071">
    <property type="taxonomic scope" value="Bacteria"/>
</dbReference>
<evidence type="ECO:0000256" key="1">
    <source>
        <dbReference type="PROSITE-ProRule" id="PRU00285"/>
    </source>
</evidence>
<evidence type="ECO:0000259" key="3">
    <source>
        <dbReference type="PROSITE" id="PS01031"/>
    </source>
</evidence>
<dbReference type="OrthoDB" id="327485at2"/>
<dbReference type="InterPro" id="IPR031107">
    <property type="entry name" value="Small_HSP"/>
</dbReference>
<name>A0A098QXN4_9SPIO</name>
<sequence length="150" mass="17233">MNLVRRTKDPWNPARDFQELQEQINSLFDFGYPEMSGLFDRHLSPPVDILEEDEGFLVTVDVPGVDKEDLDIAITRNILTVKGIKHAESKQKNRKSYRSESWSGSFQRTLSLPESVDPDKVEAQLKNGVLSIRVAKREELKPRQIAIQVR</sequence>
<dbReference type="Pfam" id="PF00011">
    <property type="entry name" value="HSP20"/>
    <property type="match status" value="1"/>
</dbReference>
<reference evidence="4 5" key="1">
    <citation type="submission" date="2014-05" db="EMBL/GenBank/DDBJ databases">
        <title>De novo Genome Sequence of Spirocheata sp.</title>
        <authorList>
            <person name="Shivani Y."/>
            <person name="Subhash Y."/>
            <person name="Tushar L."/>
            <person name="Sasikala C."/>
            <person name="Ramana C.V."/>
        </authorList>
    </citation>
    <scope>NUCLEOTIDE SEQUENCE [LARGE SCALE GENOMIC DNA]</scope>
    <source>
        <strain evidence="4 5">JC230</strain>
    </source>
</reference>
<dbReference type="Proteomes" id="UP000029692">
    <property type="component" value="Unassembled WGS sequence"/>
</dbReference>
<keyword evidence="5" id="KW-1185">Reference proteome</keyword>
<dbReference type="PANTHER" id="PTHR11527">
    <property type="entry name" value="HEAT-SHOCK PROTEIN 20 FAMILY MEMBER"/>
    <property type="match status" value="1"/>
</dbReference>
<organism evidence="4 5">
    <name type="scientific">Spirochaeta lutea</name>
    <dbReference type="NCBI Taxonomy" id="1480694"/>
    <lineage>
        <taxon>Bacteria</taxon>
        <taxon>Pseudomonadati</taxon>
        <taxon>Spirochaetota</taxon>
        <taxon>Spirochaetia</taxon>
        <taxon>Spirochaetales</taxon>
        <taxon>Spirochaetaceae</taxon>
        <taxon>Spirochaeta</taxon>
    </lineage>
</organism>
<dbReference type="STRING" id="1480694.DC28_07255"/>
<comment type="similarity">
    <text evidence="1 2">Belongs to the small heat shock protein (HSP20) family.</text>
</comment>
<dbReference type="PROSITE" id="PS01031">
    <property type="entry name" value="SHSP"/>
    <property type="match status" value="1"/>
</dbReference>
<dbReference type="AlphaFoldDB" id="A0A098QXN4"/>
<dbReference type="InterPro" id="IPR008978">
    <property type="entry name" value="HSP20-like_chaperone"/>
</dbReference>